<feature type="transmembrane region" description="Helical" evidence="16">
    <location>
        <begin position="338"/>
        <end position="367"/>
    </location>
</feature>
<organism evidence="18 19">
    <name type="scientific">Cystoisospora suis</name>
    <dbReference type="NCBI Taxonomy" id="483139"/>
    <lineage>
        <taxon>Eukaryota</taxon>
        <taxon>Sar</taxon>
        <taxon>Alveolata</taxon>
        <taxon>Apicomplexa</taxon>
        <taxon>Conoidasida</taxon>
        <taxon>Coccidia</taxon>
        <taxon>Eucoccidiorida</taxon>
        <taxon>Eimeriorina</taxon>
        <taxon>Sarcocystidae</taxon>
        <taxon>Cystoisospora</taxon>
    </lineage>
</organism>
<evidence type="ECO:0000256" key="7">
    <source>
        <dbReference type="ARBA" id="ARBA00022676"/>
    </source>
</evidence>
<evidence type="ECO:0000256" key="14">
    <source>
        <dbReference type="ARBA" id="ARBA00023211"/>
    </source>
</evidence>
<dbReference type="EC" id="2.4.99.18" evidence="6"/>
<dbReference type="PANTHER" id="PTHR13872:SF1">
    <property type="entry name" value="DOLICHYL-DIPHOSPHOOLIGOSACCHARIDE--PROTEIN GLYCOSYLTRANSFERASE SUBUNIT STT3B"/>
    <property type="match status" value="1"/>
</dbReference>
<evidence type="ECO:0000313" key="18">
    <source>
        <dbReference type="EMBL" id="PHJ17441.1"/>
    </source>
</evidence>
<proteinExistence type="inferred from homology"/>
<keyword evidence="8 18" id="KW-0808">Transferase</keyword>
<gene>
    <name evidence="18" type="ORF">CSUI_008737</name>
</gene>
<feature type="domain" description="Oligosaccharyl transferase STT3 N-terminal" evidence="17">
    <location>
        <begin position="67"/>
        <end position="317"/>
    </location>
</feature>
<dbReference type="UniPathway" id="UPA00378"/>
<dbReference type="GO" id="GO:0012505">
    <property type="term" value="C:endomembrane system"/>
    <property type="evidence" value="ECO:0007669"/>
    <property type="project" value="UniProtKB-SubCell"/>
</dbReference>
<dbReference type="Pfam" id="PF02516">
    <property type="entry name" value="STT3"/>
    <property type="match status" value="1"/>
</dbReference>
<keyword evidence="9 16" id="KW-0812">Transmembrane</keyword>
<protein>
    <recommendedName>
        <fullName evidence="6">dolichyl-diphosphooligosaccharide--protein glycotransferase</fullName>
        <ecNumber evidence="6">2.4.99.18</ecNumber>
    </recommendedName>
</protein>
<feature type="transmembrane region" description="Helical" evidence="16">
    <location>
        <begin position="308"/>
        <end position="326"/>
    </location>
</feature>
<dbReference type="AlphaFoldDB" id="A0A2C6JLL1"/>
<dbReference type="GO" id="GO:0004579">
    <property type="term" value="F:dolichyl-diphosphooligosaccharide-protein glycotransferase activity"/>
    <property type="evidence" value="ECO:0007669"/>
    <property type="project" value="UniProtKB-EC"/>
</dbReference>
<comment type="catalytic activity">
    <reaction evidence="15">
        <text>a di-trans,poly-cis-dolichyl diphosphooligosaccharide + L-asparaginyl-[protein] = N(4)-(oligosaccharide-(1-&gt;4)-N-acetyl-beta-D-glucosaminyl-(1-&gt;4)-N-acetyl-beta-D-glucosaminyl)-L-asparaginyl-[protein] + a di-trans,poly-cis-dolichyl diphosphate + H(+)</text>
        <dbReference type="Rhea" id="RHEA:22980"/>
        <dbReference type="Rhea" id="RHEA-COMP:12804"/>
        <dbReference type="Rhea" id="RHEA-COMP:12805"/>
        <dbReference type="Rhea" id="RHEA-COMP:19506"/>
        <dbReference type="Rhea" id="RHEA-COMP:19509"/>
        <dbReference type="ChEBI" id="CHEBI:15378"/>
        <dbReference type="ChEBI" id="CHEBI:50347"/>
        <dbReference type="ChEBI" id="CHEBI:57497"/>
        <dbReference type="ChEBI" id="CHEBI:57570"/>
        <dbReference type="ChEBI" id="CHEBI:132529"/>
        <dbReference type="EC" id="2.4.99.18"/>
    </reaction>
</comment>
<feature type="transmembrane region" description="Helical" evidence="16">
    <location>
        <begin position="61"/>
        <end position="80"/>
    </location>
</feature>
<sequence>MMVRGRPDACTALPRRKSACTEERSEVFQLDYLLDFIFHSQLARTVQAVGRRWSPVVETSCLLVIFSLCFCVRLFAVIRYESVIHEFDPYFNYRTTKYLAAEGFYEFWNWFDHETWYPLGRVVGQTLFPGLMSTSKFVYFSAHAAGFPVDIRTVCVFLAPFFSGLTAIATYFLAKQASGSAGAGLFAALFAGISPSYMSRSVAGSYDNEAVAIFAMVNAFSMWIRALRRGTMLSALLAAVATVYMVTTWGGYVFVINTVAVHMVALALLGRVTPRHYVVYSVFYVFMTIMCLNVPFVNFAAVSSSEHMACHGVFFMVNALGGGSLLKELLPDRVVKKLLKILVLSVVAAFLLLFVWLTATVSVSYLLRFQ</sequence>
<comment type="caution">
    <text evidence="18">The sequence shown here is derived from an EMBL/GenBank/DDBJ whole genome shotgun (WGS) entry which is preliminary data.</text>
</comment>
<keyword evidence="19" id="KW-1185">Reference proteome</keyword>
<keyword evidence="10" id="KW-0479">Metal-binding</keyword>
<comment type="pathway">
    <text evidence="4">Protein modification; protein glycosylation.</text>
</comment>
<evidence type="ECO:0000256" key="8">
    <source>
        <dbReference type="ARBA" id="ARBA00022679"/>
    </source>
</evidence>
<evidence type="ECO:0000256" key="1">
    <source>
        <dbReference type="ARBA" id="ARBA00001936"/>
    </source>
</evidence>
<evidence type="ECO:0000256" key="10">
    <source>
        <dbReference type="ARBA" id="ARBA00022723"/>
    </source>
</evidence>
<dbReference type="OrthoDB" id="10261066at2759"/>
<feature type="transmembrane region" description="Helical" evidence="16">
    <location>
        <begin position="234"/>
        <end position="257"/>
    </location>
</feature>
<evidence type="ECO:0000256" key="4">
    <source>
        <dbReference type="ARBA" id="ARBA00004922"/>
    </source>
</evidence>
<keyword evidence="12 16" id="KW-1133">Transmembrane helix</keyword>
<evidence type="ECO:0000256" key="6">
    <source>
        <dbReference type="ARBA" id="ARBA00012605"/>
    </source>
</evidence>
<evidence type="ECO:0000313" key="19">
    <source>
        <dbReference type="Proteomes" id="UP000221165"/>
    </source>
</evidence>
<dbReference type="InterPro" id="IPR003674">
    <property type="entry name" value="Oligo_trans_STT3"/>
</dbReference>
<feature type="transmembrane region" description="Helical" evidence="16">
    <location>
        <begin position="181"/>
        <end position="198"/>
    </location>
</feature>
<feature type="transmembrane region" description="Helical" evidence="16">
    <location>
        <begin position="151"/>
        <end position="174"/>
    </location>
</feature>
<evidence type="ECO:0000256" key="13">
    <source>
        <dbReference type="ARBA" id="ARBA00023136"/>
    </source>
</evidence>
<keyword evidence="14" id="KW-0464">Manganese</keyword>
<evidence type="ECO:0000256" key="16">
    <source>
        <dbReference type="SAM" id="Phobius"/>
    </source>
</evidence>
<dbReference type="PANTHER" id="PTHR13872">
    <property type="entry name" value="DOLICHYL-DIPHOSPHOOLIGOSACCHARIDE--PROTEIN GLYCOSYLTRANSFERASE SUBUNIT"/>
    <property type="match status" value="1"/>
</dbReference>
<comment type="cofactor">
    <cofactor evidence="2">
        <name>Mg(2+)</name>
        <dbReference type="ChEBI" id="CHEBI:18420"/>
    </cofactor>
</comment>
<name>A0A2C6JLL1_9APIC</name>
<keyword evidence="11" id="KW-0460">Magnesium</keyword>
<evidence type="ECO:0000256" key="9">
    <source>
        <dbReference type="ARBA" id="ARBA00022692"/>
    </source>
</evidence>
<evidence type="ECO:0000256" key="2">
    <source>
        <dbReference type="ARBA" id="ARBA00001946"/>
    </source>
</evidence>
<feature type="transmembrane region" description="Helical" evidence="16">
    <location>
        <begin position="210"/>
        <end position="227"/>
    </location>
</feature>
<evidence type="ECO:0000256" key="12">
    <source>
        <dbReference type="ARBA" id="ARBA00022989"/>
    </source>
</evidence>
<dbReference type="InterPro" id="IPR048307">
    <property type="entry name" value="STT3_N"/>
</dbReference>
<evidence type="ECO:0000259" key="17">
    <source>
        <dbReference type="Pfam" id="PF02516"/>
    </source>
</evidence>
<dbReference type="RefSeq" id="XP_067919162.1">
    <property type="nucleotide sequence ID" value="XM_068068862.1"/>
</dbReference>
<reference evidence="18 19" key="1">
    <citation type="journal article" date="2017" name="Int. J. Parasitol.">
        <title>The genome of the protozoan parasite Cystoisospora suis and a reverse vaccinology approach to identify vaccine candidates.</title>
        <authorList>
            <person name="Palmieri N."/>
            <person name="Shrestha A."/>
            <person name="Ruttkowski B."/>
            <person name="Beck T."/>
            <person name="Vogl C."/>
            <person name="Tomley F."/>
            <person name="Blake D.P."/>
            <person name="Joachim A."/>
        </authorList>
    </citation>
    <scope>NUCLEOTIDE SEQUENCE [LARGE SCALE GENOMIC DNA]</scope>
    <source>
        <strain evidence="18 19">Wien I</strain>
    </source>
</reference>
<dbReference type="GO" id="GO:0046872">
    <property type="term" value="F:metal ion binding"/>
    <property type="evidence" value="ECO:0007669"/>
    <property type="project" value="UniProtKB-KW"/>
</dbReference>
<comment type="subcellular location">
    <subcellularLocation>
        <location evidence="3">Endomembrane system</location>
        <topology evidence="3">Multi-pass membrane protein</topology>
    </subcellularLocation>
</comment>
<accession>A0A2C6JLL1</accession>
<dbReference type="VEuPathDB" id="ToxoDB:CSUI_008737"/>
<evidence type="ECO:0000256" key="15">
    <source>
        <dbReference type="ARBA" id="ARBA00048829"/>
    </source>
</evidence>
<comment type="similarity">
    <text evidence="5">Belongs to the STT3 family.</text>
</comment>
<feature type="transmembrane region" description="Helical" evidence="16">
    <location>
        <begin position="277"/>
        <end position="301"/>
    </location>
</feature>
<evidence type="ECO:0000256" key="11">
    <source>
        <dbReference type="ARBA" id="ARBA00022842"/>
    </source>
</evidence>
<dbReference type="GeneID" id="94432073"/>
<dbReference type="EMBL" id="MIGC01004972">
    <property type="protein sequence ID" value="PHJ17441.1"/>
    <property type="molecule type" value="Genomic_DNA"/>
</dbReference>
<keyword evidence="13 16" id="KW-0472">Membrane</keyword>
<dbReference type="GO" id="GO:0016020">
    <property type="term" value="C:membrane"/>
    <property type="evidence" value="ECO:0007669"/>
    <property type="project" value="InterPro"/>
</dbReference>
<evidence type="ECO:0000256" key="3">
    <source>
        <dbReference type="ARBA" id="ARBA00004127"/>
    </source>
</evidence>
<comment type="cofactor">
    <cofactor evidence="1">
        <name>Mn(2+)</name>
        <dbReference type="ChEBI" id="CHEBI:29035"/>
    </cofactor>
</comment>
<evidence type="ECO:0000256" key="5">
    <source>
        <dbReference type="ARBA" id="ARBA00010810"/>
    </source>
</evidence>
<dbReference type="Proteomes" id="UP000221165">
    <property type="component" value="Unassembled WGS sequence"/>
</dbReference>
<keyword evidence="7" id="KW-0328">Glycosyltransferase</keyword>